<evidence type="ECO:0000313" key="3">
    <source>
        <dbReference type="Proteomes" id="UP000325957"/>
    </source>
</evidence>
<keyword evidence="1" id="KW-0812">Transmembrane</keyword>
<name>A0A5J5L2Q0_9MICC</name>
<dbReference type="EMBL" id="SZWF01000001">
    <property type="protein sequence ID" value="KAA9395485.1"/>
    <property type="molecule type" value="Genomic_DNA"/>
</dbReference>
<reference evidence="2 3" key="1">
    <citation type="submission" date="2019-05" db="EMBL/GenBank/DDBJ databases">
        <title>Kocuria coralli sp. nov., a novel actinobacterium isolated from coral reef seawater.</title>
        <authorList>
            <person name="Li J."/>
        </authorList>
    </citation>
    <scope>NUCLEOTIDE SEQUENCE [LARGE SCALE GENOMIC DNA]</scope>
    <source>
        <strain evidence="2 3">SCSIO 13007</strain>
    </source>
</reference>
<feature type="transmembrane region" description="Helical" evidence="1">
    <location>
        <begin position="70"/>
        <end position="93"/>
    </location>
</feature>
<feature type="transmembrane region" description="Helical" evidence="1">
    <location>
        <begin position="123"/>
        <end position="141"/>
    </location>
</feature>
<keyword evidence="3" id="KW-1185">Reference proteome</keyword>
<proteinExistence type="predicted"/>
<accession>A0A5J5L2Q0</accession>
<dbReference type="OrthoDB" id="3697173at2"/>
<keyword evidence="1" id="KW-1133">Transmembrane helix</keyword>
<dbReference type="RefSeq" id="WP_158032295.1">
    <property type="nucleotide sequence ID" value="NZ_ML708610.1"/>
</dbReference>
<organism evidence="2 3">
    <name type="scientific">Kocuria coralli</name>
    <dbReference type="NCBI Taxonomy" id="1461025"/>
    <lineage>
        <taxon>Bacteria</taxon>
        <taxon>Bacillati</taxon>
        <taxon>Actinomycetota</taxon>
        <taxon>Actinomycetes</taxon>
        <taxon>Micrococcales</taxon>
        <taxon>Micrococcaceae</taxon>
        <taxon>Kocuria</taxon>
    </lineage>
</organism>
<protein>
    <submittedName>
        <fullName evidence="2">Uncharacterized protein</fullName>
    </submittedName>
</protein>
<gene>
    <name evidence="2" type="ORF">FCK90_00160</name>
</gene>
<comment type="caution">
    <text evidence="2">The sequence shown here is derived from an EMBL/GenBank/DDBJ whole genome shotgun (WGS) entry which is preliminary data.</text>
</comment>
<keyword evidence="1" id="KW-0472">Membrane</keyword>
<feature type="transmembrane region" description="Helical" evidence="1">
    <location>
        <begin position="100"/>
        <end position="117"/>
    </location>
</feature>
<feature type="transmembrane region" description="Helical" evidence="1">
    <location>
        <begin position="6"/>
        <end position="27"/>
    </location>
</feature>
<dbReference type="AlphaFoldDB" id="A0A5J5L2Q0"/>
<evidence type="ECO:0000256" key="1">
    <source>
        <dbReference type="SAM" id="Phobius"/>
    </source>
</evidence>
<dbReference type="Proteomes" id="UP000325957">
    <property type="component" value="Unassembled WGS sequence"/>
</dbReference>
<evidence type="ECO:0000313" key="2">
    <source>
        <dbReference type="EMBL" id="KAA9395485.1"/>
    </source>
</evidence>
<feature type="transmembrane region" description="Helical" evidence="1">
    <location>
        <begin position="39"/>
        <end position="58"/>
    </location>
</feature>
<feature type="transmembrane region" description="Helical" evidence="1">
    <location>
        <begin position="153"/>
        <end position="175"/>
    </location>
</feature>
<sequence length="181" mass="19867">MLTEFARDHVFTIAWFGLMAMVWFGWGQEDPPRQWRWRLGAGSVLGVVLAGAFGYALVTRWGEATALDGRYAWFGVLVLAEVVLAAAGCLVLRGRRQGRWMAWWVAVVVALHFVPLAVLLGDWSLTVLGLLQVIGLLALVPRLRSSDEPTSRWVGPGMGASFLAFAVVSLVIFVARTGSPW</sequence>